<reference evidence="1 2" key="1">
    <citation type="submission" date="2015-06" db="EMBL/GenBank/DDBJ databases">
        <title>Genome sequence of Pseudoalteromonas peptidolytica.</title>
        <authorList>
            <person name="Xie B.-B."/>
            <person name="Rong J.-C."/>
            <person name="Qin Q.-L."/>
            <person name="Zhang Y.-Z."/>
        </authorList>
    </citation>
    <scope>NUCLEOTIDE SEQUENCE [LARGE SCALE GENOMIC DNA]</scope>
    <source>
        <strain evidence="1 2">F12-50-A1</strain>
    </source>
</reference>
<proteinExistence type="predicted"/>
<evidence type="ECO:0000313" key="1">
    <source>
        <dbReference type="EMBL" id="MBE0349233.1"/>
    </source>
</evidence>
<dbReference type="Proteomes" id="UP000660708">
    <property type="component" value="Unassembled WGS sequence"/>
</dbReference>
<dbReference type="AlphaFoldDB" id="A0A8I0T7A7"/>
<organism evidence="1 2">
    <name type="scientific">Pseudoalteromonas peptidolytica F12-50-A1</name>
    <dbReference type="NCBI Taxonomy" id="1315280"/>
    <lineage>
        <taxon>Bacteria</taxon>
        <taxon>Pseudomonadati</taxon>
        <taxon>Pseudomonadota</taxon>
        <taxon>Gammaproteobacteria</taxon>
        <taxon>Alteromonadales</taxon>
        <taxon>Pseudoalteromonadaceae</taxon>
        <taxon>Pseudoalteromonas</taxon>
    </lineage>
</organism>
<gene>
    <name evidence="1" type="ORF">PPEP_b1193</name>
</gene>
<protein>
    <submittedName>
        <fullName evidence="1">Uncharacterized protein</fullName>
    </submittedName>
</protein>
<dbReference type="EMBL" id="AQHF01000034">
    <property type="protein sequence ID" value="MBE0349233.1"/>
    <property type="molecule type" value="Genomic_DNA"/>
</dbReference>
<comment type="caution">
    <text evidence="1">The sequence shown here is derived from an EMBL/GenBank/DDBJ whole genome shotgun (WGS) entry which is preliminary data.</text>
</comment>
<accession>A0A8I0T7A7</accession>
<name>A0A8I0T7A7_9GAMM</name>
<sequence length="41" mass="4789">MRCLYALQVCKNNIKSKKNIALLHGITSNYERQTVNAKFFE</sequence>
<keyword evidence="2" id="KW-1185">Reference proteome</keyword>
<evidence type="ECO:0000313" key="2">
    <source>
        <dbReference type="Proteomes" id="UP000660708"/>
    </source>
</evidence>